<feature type="domain" description="BRO1" evidence="3">
    <location>
        <begin position="131"/>
        <end position="436"/>
    </location>
</feature>
<dbReference type="InterPro" id="IPR038499">
    <property type="entry name" value="BRO1_sf"/>
</dbReference>
<dbReference type="Proteomes" id="UP000243217">
    <property type="component" value="Unassembled WGS sequence"/>
</dbReference>
<comment type="similarity">
    <text evidence="1">Belongs to the BROX family.</text>
</comment>
<dbReference type="SMART" id="SM01041">
    <property type="entry name" value="BRO1"/>
    <property type="match status" value="1"/>
</dbReference>
<accession>A0A1W0A4B0</accession>
<dbReference type="InterPro" id="IPR038898">
    <property type="entry name" value="BROX"/>
</dbReference>
<dbReference type="PROSITE" id="PS51180">
    <property type="entry name" value="BRO1"/>
    <property type="match status" value="1"/>
</dbReference>
<dbReference type="PANTHER" id="PTHR23032">
    <property type="entry name" value="BRO1 DOMAIN-CONTAINING PROTEIN BROX"/>
    <property type="match status" value="1"/>
</dbReference>
<evidence type="ECO:0000256" key="2">
    <source>
        <dbReference type="SAM" id="MobiDB-lite"/>
    </source>
</evidence>
<dbReference type="Gene3D" id="1.25.40.280">
    <property type="entry name" value="alix/aip1 like domains"/>
    <property type="match status" value="1"/>
</dbReference>
<evidence type="ECO:0000256" key="1">
    <source>
        <dbReference type="ARBA" id="ARBA00008901"/>
    </source>
</evidence>
<reference evidence="4 5" key="1">
    <citation type="journal article" date="2014" name="Genome Biol. Evol.">
        <title>The secreted proteins of Achlya hypogyna and Thraustotheca clavata identify the ancestral oomycete secretome and reveal gene acquisitions by horizontal gene transfer.</title>
        <authorList>
            <person name="Misner I."/>
            <person name="Blouin N."/>
            <person name="Leonard G."/>
            <person name="Richards T.A."/>
            <person name="Lane C.E."/>
        </authorList>
    </citation>
    <scope>NUCLEOTIDE SEQUENCE [LARGE SCALE GENOMIC DNA]</scope>
    <source>
        <strain evidence="4 5">ATCC 34112</strain>
    </source>
</reference>
<gene>
    <name evidence="4" type="ORF">THRCLA_02796</name>
</gene>
<dbReference type="AlphaFoldDB" id="A0A1W0A4B0"/>
<dbReference type="OrthoDB" id="104504at2759"/>
<protein>
    <recommendedName>
        <fullName evidence="3">BRO1 domain-containing protein</fullName>
    </recommendedName>
</protein>
<keyword evidence="5" id="KW-1185">Reference proteome</keyword>
<proteinExistence type="inferred from homology"/>
<dbReference type="STRING" id="74557.A0A1W0A4B0"/>
<organism evidence="4 5">
    <name type="scientific">Thraustotheca clavata</name>
    <dbReference type="NCBI Taxonomy" id="74557"/>
    <lineage>
        <taxon>Eukaryota</taxon>
        <taxon>Sar</taxon>
        <taxon>Stramenopiles</taxon>
        <taxon>Oomycota</taxon>
        <taxon>Saprolegniomycetes</taxon>
        <taxon>Saprolegniales</taxon>
        <taxon>Achlyaceae</taxon>
        <taxon>Thraustotheca</taxon>
    </lineage>
</organism>
<evidence type="ECO:0000313" key="5">
    <source>
        <dbReference type="Proteomes" id="UP000243217"/>
    </source>
</evidence>
<name>A0A1W0A4B0_9STRA</name>
<sequence length="462" mass="51500">MAPEVLKPACIVYTPGIKATKHVSFLSQKSIFVQTPPSVLEAMETTRAKLLCECKDFSKPTQYQWEQAKAQFQWEAYMENATQYLSLLQGYFAPKETPPPPSEEATEEDQSKKKLLKSTQTTTPISFASCEWLDVAAKSAVHSLNAFHEYAHTMYAIVCILFQRASDLANIMLSTRDFDFDEPKLKEAYQILLRASGICDSTLGFLGYTRQAPTTTNTSSNDAAMEAWRAEQAQADTASQFAKELSRVKDFEGGIILTAMRSIALAQAQELVVLRGVTRETVDWVLMGKLCSDIAKRYKGMSFSLTWVLIFKILPPNQPRLRAWCDFKSIYYSALSPYYQGVAEWNKNDAAGCVQAIAQYQQAKEELAKLQTFAAETQRSREIIQRDLDIAAARNSSIYFESIPTPLPELPPTSLVQIQTFSTPVVNTLWKEPVPVNTTASAPPRGSPALKQPDPGCGCTIM</sequence>
<dbReference type="EMBL" id="JNBS01000515">
    <property type="protein sequence ID" value="OQS05021.1"/>
    <property type="molecule type" value="Genomic_DNA"/>
</dbReference>
<dbReference type="InterPro" id="IPR004328">
    <property type="entry name" value="BRO1_dom"/>
</dbReference>
<evidence type="ECO:0000313" key="4">
    <source>
        <dbReference type="EMBL" id="OQS05021.1"/>
    </source>
</evidence>
<feature type="region of interest" description="Disordered" evidence="2">
    <location>
        <begin position="437"/>
        <end position="462"/>
    </location>
</feature>
<feature type="region of interest" description="Disordered" evidence="2">
    <location>
        <begin position="96"/>
        <end position="115"/>
    </location>
</feature>
<evidence type="ECO:0000259" key="3">
    <source>
        <dbReference type="PROSITE" id="PS51180"/>
    </source>
</evidence>
<dbReference type="PANTHER" id="PTHR23032:SF13">
    <property type="entry name" value="BRO1 DOMAIN-CONTAINING PROTEIN BROX"/>
    <property type="match status" value="1"/>
</dbReference>
<comment type="caution">
    <text evidence="4">The sequence shown here is derived from an EMBL/GenBank/DDBJ whole genome shotgun (WGS) entry which is preliminary data.</text>
</comment>
<dbReference type="Pfam" id="PF03097">
    <property type="entry name" value="BRO1"/>
    <property type="match status" value="1"/>
</dbReference>